<evidence type="ECO:0000313" key="6">
    <source>
        <dbReference type="EMBL" id="TWW02276.1"/>
    </source>
</evidence>
<comment type="caution">
    <text evidence="6">The sequence shown here is derived from an EMBL/GenBank/DDBJ whole genome shotgun (WGS) entry which is preliminary data.</text>
</comment>
<dbReference type="GO" id="GO:0043565">
    <property type="term" value="F:sequence-specific DNA binding"/>
    <property type="evidence" value="ECO:0007669"/>
    <property type="project" value="InterPro"/>
</dbReference>
<keyword evidence="2" id="KW-0238">DNA-binding</keyword>
<feature type="transmembrane region" description="Helical" evidence="4">
    <location>
        <begin position="68"/>
        <end position="89"/>
    </location>
</feature>
<feature type="transmembrane region" description="Helical" evidence="4">
    <location>
        <begin position="219"/>
        <end position="235"/>
    </location>
</feature>
<keyword evidence="4" id="KW-1133">Transmembrane helix</keyword>
<keyword evidence="1" id="KW-0805">Transcription regulation</keyword>
<organism evidence="6 7">
    <name type="scientific">Chitinophaga pinensis</name>
    <dbReference type="NCBI Taxonomy" id="79329"/>
    <lineage>
        <taxon>Bacteria</taxon>
        <taxon>Pseudomonadati</taxon>
        <taxon>Bacteroidota</taxon>
        <taxon>Chitinophagia</taxon>
        <taxon>Chitinophagales</taxon>
        <taxon>Chitinophagaceae</taxon>
        <taxon>Chitinophaga</taxon>
    </lineage>
</organism>
<dbReference type="InterPro" id="IPR018060">
    <property type="entry name" value="HTH_AraC"/>
</dbReference>
<dbReference type="EMBL" id="VOHS01000001">
    <property type="protein sequence ID" value="TWW02276.1"/>
    <property type="molecule type" value="Genomic_DNA"/>
</dbReference>
<protein>
    <submittedName>
        <fullName evidence="6">Helix-turn-helix transcriptional regulator</fullName>
    </submittedName>
</protein>
<evidence type="ECO:0000256" key="3">
    <source>
        <dbReference type="ARBA" id="ARBA00023163"/>
    </source>
</evidence>
<evidence type="ECO:0000256" key="4">
    <source>
        <dbReference type="SAM" id="Phobius"/>
    </source>
</evidence>
<feature type="transmembrane region" description="Helical" evidence="4">
    <location>
        <begin position="189"/>
        <end position="207"/>
    </location>
</feature>
<feature type="transmembrane region" description="Helical" evidence="4">
    <location>
        <begin position="37"/>
        <end position="56"/>
    </location>
</feature>
<feature type="transmembrane region" description="Helical" evidence="4">
    <location>
        <begin position="6"/>
        <end position="28"/>
    </location>
</feature>
<evidence type="ECO:0000256" key="2">
    <source>
        <dbReference type="ARBA" id="ARBA00023125"/>
    </source>
</evidence>
<dbReference type="RefSeq" id="WP_146302767.1">
    <property type="nucleotide sequence ID" value="NZ_VOHS01000001.1"/>
</dbReference>
<dbReference type="PANTHER" id="PTHR43280">
    <property type="entry name" value="ARAC-FAMILY TRANSCRIPTIONAL REGULATOR"/>
    <property type="match status" value="1"/>
</dbReference>
<evidence type="ECO:0000259" key="5">
    <source>
        <dbReference type="PROSITE" id="PS01124"/>
    </source>
</evidence>
<proteinExistence type="predicted"/>
<gene>
    <name evidence="6" type="ORF">FEF09_00255</name>
</gene>
<keyword evidence="4" id="KW-0812">Transmembrane</keyword>
<dbReference type="InterPro" id="IPR009057">
    <property type="entry name" value="Homeodomain-like_sf"/>
</dbReference>
<keyword evidence="4" id="KW-0472">Membrane</keyword>
<reference evidence="6 7" key="1">
    <citation type="submission" date="2019-08" db="EMBL/GenBank/DDBJ databases">
        <title>Whole genome sequencing of chitin degrading bacteria Chitinophaga pinensis YS16.</title>
        <authorList>
            <person name="Singh R.P."/>
            <person name="Manchanda G."/>
            <person name="Maurya I.K."/>
            <person name="Joshi N.K."/>
            <person name="Srivastava A.K."/>
        </authorList>
    </citation>
    <scope>NUCLEOTIDE SEQUENCE [LARGE SCALE GENOMIC DNA]</scope>
    <source>
        <strain evidence="6 7">YS-16</strain>
    </source>
</reference>
<dbReference type="Pfam" id="PF12833">
    <property type="entry name" value="HTH_18"/>
    <property type="match status" value="1"/>
</dbReference>
<dbReference type="PROSITE" id="PS01124">
    <property type="entry name" value="HTH_ARAC_FAMILY_2"/>
    <property type="match status" value="1"/>
</dbReference>
<evidence type="ECO:0000313" key="7">
    <source>
        <dbReference type="Proteomes" id="UP000318815"/>
    </source>
</evidence>
<feature type="transmembrane region" description="Helical" evidence="4">
    <location>
        <begin position="152"/>
        <end position="169"/>
    </location>
</feature>
<name>A0A5C6M3D0_9BACT</name>
<dbReference type="Proteomes" id="UP000318815">
    <property type="component" value="Unassembled WGS sequence"/>
</dbReference>
<dbReference type="SMART" id="SM00342">
    <property type="entry name" value="HTH_ARAC"/>
    <property type="match status" value="1"/>
</dbReference>
<keyword evidence="3" id="KW-0804">Transcription</keyword>
<evidence type="ECO:0000256" key="1">
    <source>
        <dbReference type="ARBA" id="ARBA00023015"/>
    </source>
</evidence>
<dbReference type="GO" id="GO:0003700">
    <property type="term" value="F:DNA-binding transcription factor activity"/>
    <property type="evidence" value="ECO:0007669"/>
    <property type="project" value="InterPro"/>
</dbReference>
<feature type="domain" description="HTH araC/xylS-type" evidence="5">
    <location>
        <begin position="264"/>
        <end position="372"/>
    </location>
</feature>
<dbReference type="AlphaFoldDB" id="A0A5C6M3D0"/>
<accession>A0A5C6M3D0</accession>
<keyword evidence="7" id="KW-1185">Reference proteome</keyword>
<sequence length="377" mass="43412">MSFSGIFSTLMLLGALQGFIMSGLLFFARKRPARDRLLAILILLIALACLNLHIFESSWVNGFPLLRFLLNFVPLVVVMPVGPLLYFYVKSTLDQTFRVNKTQRPHFYSTIIDIIPQLVALIYVGGVLAGLLRSHPEPWGIFIDTYNIYADIPRWLSMTIYVYLSYRYISVTQINNEKHLRWIKQFLQIFLVFQMIWFIYLVPYVIPRFTDKLLNMVDWYPVYIPLVILIYYLGIKGYMMTAEEETVAPKAVPSPAPIPDTIITEAVPLLLKAMEQDQLYLNPELNLSLVAQHIGLAPKTISAVLNQHLQKSFNEFINEYRVAAFKQKIAASQQEQYTIMSLALESGFNSLPTFQRAFRNNTGMSPREYMNNQNKIA</sequence>
<dbReference type="Gene3D" id="1.10.10.60">
    <property type="entry name" value="Homeodomain-like"/>
    <property type="match status" value="2"/>
</dbReference>
<feature type="transmembrane region" description="Helical" evidence="4">
    <location>
        <begin position="110"/>
        <end position="132"/>
    </location>
</feature>
<dbReference type="PANTHER" id="PTHR43280:SF2">
    <property type="entry name" value="HTH-TYPE TRANSCRIPTIONAL REGULATOR EXSA"/>
    <property type="match status" value="1"/>
</dbReference>
<dbReference type="OrthoDB" id="5492415at2"/>
<dbReference type="SUPFAM" id="SSF46689">
    <property type="entry name" value="Homeodomain-like"/>
    <property type="match status" value="1"/>
</dbReference>